<dbReference type="Pfam" id="PF02622">
    <property type="entry name" value="DUF179"/>
    <property type="match status" value="1"/>
</dbReference>
<gene>
    <name evidence="3" type="ORF">Taro_030863</name>
</gene>
<dbReference type="Proteomes" id="UP000652761">
    <property type="component" value="Unassembled WGS sequence"/>
</dbReference>
<dbReference type="InterPro" id="IPR003774">
    <property type="entry name" value="AlgH-like"/>
</dbReference>
<feature type="chain" id="PRO_5032785448" description="Thioredoxin domain-containing protein" evidence="2">
    <location>
        <begin position="24"/>
        <end position="1199"/>
    </location>
</feature>
<protein>
    <recommendedName>
        <fullName evidence="5">Thioredoxin domain-containing protein</fullName>
    </recommendedName>
</protein>
<keyword evidence="2" id="KW-0732">Signal</keyword>
<dbReference type="Gene3D" id="3.40.1740.10">
    <property type="entry name" value="VC0467-like"/>
    <property type="match status" value="1"/>
</dbReference>
<feature type="region of interest" description="Disordered" evidence="1">
    <location>
        <begin position="31"/>
        <end position="51"/>
    </location>
</feature>
<dbReference type="PANTHER" id="PTHR31984:SF12">
    <property type="entry name" value="THIOREDOXIN DOMAIN-CONTAINING PROTEIN"/>
    <property type="match status" value="1"/>
</dbReference>
<feature type="region of interest" description="Disordered" evidence="1">
    <location>
        <begin position="980"/>
        <end position="1027"/>
    </location>
</feature>
<reference evidence="3" key="1">
    <citation type="submission" date="2017-07" db="EMBL/GenBank/DDBJ databases">
        <title>Taro Niue Genome Assembly and Annotation.</title>
        <authorList>
            <person name="Atibalentja N."/>
            <person name="Keating K."/>
            <person name="Fields C.J."/>
        </authorList>
    </citation>
    <scope>NUCLEOTIDE SEQUENCE</scope>
    <source>
        <strain evidence="3">Niue_2</strain>
        <tissue evidence="3">Leaf</tissue>
    </source>
</reference>
<organism evidence="3 4">
    <name type="scientific">Colocasia esculenta</name>
    <name type="common">Wild taro</name>
    <name type="synonym">Arum esculentum</name>
    <dbReference type="NCBI Taxonomy" id="4460"/>
    <lineage>
        <taxon>Eukaryota</taxon>
        <taxon>Viridiplantae</taxon>
        <taxon>Streptophyta</taxon>
        <taxon>Embryophyta</taxon>
        <taxon>Tracheophyta</taxon>
        <taxon>Spermatophyta</taxon>
        <taxon>Magnoliopsida</taxon>
        <taxon>Liliopsida</taxon>
        <taxon>Araceae</taxon>
        <taxon>Aroideae</taxon>
        <taxon>Colocasieae</taxon>
        <taxon>Colocasia</taxon>
    </lineage>
</organism>
<sequence>MRKTKKRSLLLAVLAAASVLVSGLPQAAAGLDDAEPRGSNPGGNDGGSKVGSPEWEVLTKRNFSSQIRLHPHVLVMVTVPWSGESRFLMKEVSHVVRNDQLLFGHLKLMVILADALDATEGVTLLYYHHSESFRYRGRLRAQNILSSFSHIMSLQQVEFPLKFLNTVEDLENFFRSTDKAVLLLEFCGWTAKLLHHMNNGTEESSISEQRLRHYGDNHGANFTDEADGTTFSRKENQKVGSENEKLSCGVGNELSGVPWLGDFALANDTTYLENEAKMSNIEAACTLDKFQQFKSFFPEFNKIVKEFFLPPESQRFGVITERSLLPFLGLEDPDAWMLLIHFSGFPSLSESLWDVNDLRIALQNHHFSIREVDRDQRGQENVFPVNGPSIILFIDRSSDSLSIRNESKYALEVYRQLVHHYQLPGKILRDQDNDHSRISQKQAFHNHMRSKGSSTSKVVKVGDKMAFMIVNEGKGLSLDSINDSNGENPSYHVLQQLLHREDSVVKTKEVKISLLAKEIGFQLLSDDFDVEFIDLQPPDQGDLLRSITESPIGRSENKILQHPLESSVNEHGDESADTDNIVAAADRKESTVVTSPEPVSSGDSAASLPSSSKESSKDDTQHLKGSGSDADIYTKPIEFSPSMSHTEAHYHLKHDVHDDKEPSEEDHIDHTDCTLSNICHDEVAYTSGQHSISECSMQKGTIKEKYSTGTGSAEEQQVCHPSFTGYFFFSDGGYRLLRSLTGGLEIPSIVIIDPVLHHHYVLPKEKDFTFYSLVNFVDKFLNGSLPPYQRSESIIPSPRDIPQPPFVNLDFHEADSIPRVTVNTFSELVLCSTHRDDGGRTPSVEDIQHVCAWKGDTLVLFTNSWCGLCQRMELIVREVYRAFKNFKKLLGDPTDKLEDASIHDFPSIYHMDCTFNECSPFLRKYGKGEVYPSLLLFTAEKDAITYEGDISVLSIFDFLATHGSNSNNLNEYKGILWDQPREGRRGSGEASNDVFPAKVHEETPLTEDDEHSDLPSDLPKVRQNKQQPVDLHPLIGEGGERVAVGSVLTATDKLLNASPFDKSSILIVKADRNEGFQGLILNKHIGWDVFEKLHESLLPLREAPLSYGGPVRINDLPLLSLTRKLTDGYSKVASNIYLGDPLATARVIERVGGHNTSAGDFWFFLGFSSWGWGQLFDELAEGAWQLGVLSAEHFDWPET</sequence>
<feature type="compositionally biased region" description="Gly residues" evidence="1">
    <location>
        <begin position="40"/>
        <end position="49"/>
    </location>
</feature>
<name>A0A843VHF2_COLES</name>
<dbReference type="EMBL" id="NMUH01002150">
    <property type="protein sequence ID" value="MQL98162.1"/>
    <property type="molecule type" value="Genomic_DNA"/>
</dbReference>
<keyword evidence="4" id="KW-1185">Reference proteome</keyword>
<comment type="caution">
    <text evidence="3">The sequence shown here is derived from an EMBL/GenBank/DDBJ whole genome shotgun (WGS) entry which is preliminary data.</text>
</comment>
<dbReference type="SUPFAM" id="SSF52833">
    <property type="entry name" value="Thioredoxin-like"/>
    <property type="match status" value="1"/>
</dbReference>
<dbReference type="OrthoDB" id="1910803at2759"/>
<dbReference type="CDD" id="cd02961">
    <property type="entry name" value="PDI_a_family"/>
    <property type="match status" value="1"/>
</dbReference>
<evidence type="ECO:0008006" key="5">
    <source>
        <dbReference type="Google" id="ProtNLM"/>
    </source>
</evidence>
<dbReference type="InterPro" id="IPR036249">
    <property type="entry name" value="Thioredoxin-like_sf"/>
</dbReference>
<feature type="compositionally biased region" description="Low complexity" evidence="1">
    <location>
        <begin position="591"/>
        <end position="613"/>
    </location>
</feature>
<evidence type="ECO:0000313" key="3">
    <source>
        <dbReference type="EMBL" id="MQL98162.1"/>
    </source>
</evidence>
<feature type="signal peptide" evidence="2">
    <location>
        <begin position="1"/>
        <end position="23"/>
    </location>
</feature>
<dbReference type="Gene3D" id="3.40.30.10">
    <property type="entry name" value="Glutaredoxin"/>
    <property type="match status" value="2"/>
</dbReference>
<accession>A0A843VHF2</accession>
<evidence type="ECO:0000313" key="4">
    <source>
        <dbReference type="Proteomes" id="UP000652761"/>
    </source>
</evidence>
<dbReference type="AlphaFoldDB" id="A0A843VHF2"/>
<evidence type="ECO:0000256" key="2">
    <source>
        <dbReference type="SAM" id="SignalP"/>
    </source>
</evidence>
<feature type="region of interest" description="Disordered" evidence="1">
    <location>
        <begin position="586"/>
        <end position="635"/>
    </location>
</feature>
<dbReference type="PANTHER" id="PTHR31984">
    <property type="entry name" value="TRANSPORTER, PUTATIVE (DUF179)-RELATED"/>
    <property type="match status" value="1"/>
</dbReference>
<evidence type="ECO:0000256" key="1">
    <source>
        <dbReference type="SAM" id="MobiDB-lite"/>
    </source>
</evidence>
<dbReference type="SUPFAM" id="SSF143456">
    <property type="entry name" value="VC0467-like"/>
    <property type="match status" value="1"/>
</dbReference>
<proteinExistence type="predicted"/>